<evidence type="ECO:0000256" key="1">
    <source>
        <dbReference type="SAM" id="Phobius"/>
    </source>
</evidence>
<evidence type="ECO:0000313" key="4">
    <source>
        <dbReference type="WBParaSite" id="EVEC_0000810201-mRNA-1"/>
    </source>
</evidence>
<proteinExistence type="predicted"/>
<keyword evidence="3" id="KW-1185">Reference proteome</keyword>
<dbReference type="GO" id="GO:0015347">
    <property type="term" value="F:sodium-independent organic anion transmembrane transporter activity"/>
    <property type="evidence" value="ECO:0007669"/>
    <property type="project" value="TreeGrafter"/>
</dbReference>
<dbReference type="EMBL" id="UXUI01008990">
    <property type="protein sequence ID" value="VDD92835.1"/>
    <property type="molecule type" value="Genomic_DNA"/>
</dbReference>
<keyword evidence="1" id="KW-0472">Membrane</keyword>
<dbReference type="GO" id="GO:0043252">
    <property type="term" value="P:sodium-independent organic anion transport"/>
    <property type="evidence" value="ECO:0007669"/>
    <property type="project" value="TreeGrafter"/>
</dbReference>
<name>A0A0N4VC24_ENTVE</name>
<organism evidence="4">
    <name type="scientific">Enterobius vermicularis</name>
    <name type="common">Human pinworm</name>
    <dbReference type="NCBI Taxonomy" id="51028"/>
    <lineage>
        <taxon>Eukaryota</taxon>
        <taxon>Metazoa</taxon>
        <taxon>Ecdysozoa</taxon>
        <taxon>Nematoda</taxon>
        <taxon>Chromadorea</taxon>
        <taxon>Rhabditida</taxon>
        <taxon>Spirurina</taxon>
        <taxon>Oxyuridomorpha</taxon>
        <taxon>Oxyuroidea</taxon>
        <taxon>Oxyuridae</taxon>
        <taxon>Enterobius</taxon>
    </lineage>
</organism>
<evidence type="ECO:0000313" key="2">
    <source>
        <dbReference type="EMBL" id="VDD92835.1"/>
    </source>
</evidence>
<dbReference type="OrthoDB" id="5062115at2759"/>
<dbReference type="Proteomes" id="UP000274131">
    <property type="component" value="Unassembled WGS sequence"/>
</dbReference>
<reference evidence="4" key="1">
    <citation type="submission" date="2017-02" db="UniProtKB">
        <authorList>
            <consortium name="WormBaseParasite"/>
        </authorList>
    </citation>
    <scope>IDENTIFICATION</scope>
</reference>
<dbReference type="InterPro" id="IPR004156">
    <property type="entry name" value="OATP"/>
</dbReference>
<gene>
    <name evidence="2" type="ORF">EVEC_LOCUS7586</name>
</gene>
<dbReference type="PANTHER" id="PTHR11388">
    <property type="entry name" value="ORGANIC ANION TRANSPORTER"/>
    <property type="match status" value="1"/>
</dbReference>
<feature type="transmembrane region" description="Helical" evidence="1">
    <location>
        <begin position="118"/>
        <end position="141"/>
    </location>
</feature>
<dbReference type="Pfam" id="PF03137">
    <property type="entry name" value="OATP"/>
    <property type="match status" value="1"/>
</dbReference>
<accession>A0A0N4VC24</accession>
<reference evidence="2 3" key="2">
    <citation type="submission" date="2018-10" db="EMBL/GenBank/DDBJ databases">
        <authorList>
            <consortium name="Pathogen Informatics"/>
        </authorList>
    </citation>
    <scope>NUCLEOTIDE SEQUENCE [LARGE SCALE GENOMIC DNA]</scope>
</reference>
<keyword evidence="1" id="KW-0812">Transmembrane</keyword>
<dbReference type="PANTHER" id="PTHR11388:SF151">
    <property type="entry name" value="SOLUTE CARRIER ORGANIC ANION TRANSPORTER FAMILY MEMBER"/>
    <property type="match status" value="1"/>
</dbReference>
<dbReference type="GO" id="GO:0016323">
    <property type="term" value="C:basolateral plasma membrane"/>
    <property type="evidence" value="ECO:0007669"/>
    <property type="project" value="TreeGrafter"/>
</dbReference>
<keyword evidence="1" id="KW-1133">Transmembrane helix</keyword>
<dbReference type="AlphaFoldDB" id="A0A0N4VC24"/>
<protein>
    <submittedName>
        <fullName evidence="4">Solute carrier family 40 protein</fullName>
    </submittedName>
</protein>
<sequence>TVDYAERSFALGIQWILVRVIGTIPAPVLFGWMFDVSCVRRHMDPCSKQDAALTKVLEGYICFLTVIQHAADTKYLAVLCAFVAGTFEKVVIKFASNIKVGSKQGSCTLYQNKRLAELFLAFSVMGQLIAMVLLISTLVFFSAQLRDDPLPTTAVAVQDVVSKDVESNIDGLTDEENGYGFNCEKPEN</sequence>
<dbReference type="WBParaSite" id="EVEC_0000810201-mRNA-1">
    <property type="protein sequence ID" value="EVEC_0000810201-mRNA-1"/>
    <property type="gene ID" value="EVEC_0000810201"/>
</dbReference>
<feature type="transmembrane region" description="Helical" evidence="1">
    <location>
        <begin position="12"/>
        <end position="34"/>
    </location>
</feature>
<evidence type="ECO:0000313" key="3">
    <source>
        <dbReference type="Proteomes" id="UP000274131"/>
    </source>
</evidence>